<dbReference type="Pfam" id="PF01584">
    <property type="entry name" value="CheW"/>
    <property type="match status" value="1"/>
</dbReference>
<proteinExistence type="predicted"/>
<reference evidence="2" key="1">
    <citation type="journal article" date="2014" name="Int. J. Syst. Evol. Microbiol.">
        <title>Complete genome sequence of Corynebacterium casei LMG S-19264T (=DSM 44701T), isolated from a smear-ripened cheese.</title>
        <authorList>
            <consortium name="US DOE Joint Genome Institute (JGI-PGF)"/>
            <person name="Walter F."/>
            <person name="Albersmeier A."/>
            <person name="Kalinowski J."/>
            <person name="Ruckert C."/>
        </authorList>
    </citation>
    <scope>NUCLEOTIDE SEQUENCE</scope>
    <source>
        <strain evidence="2">KCTC 12711</strain>
    </source>
</reference>
<protein>
    <recommendedName>
        <fullName evidence="1">CheW-like domain-containing protein</fullName>
    </recommendedName>
</protein>
<dbReference type="AlphaFoldDB" id="A0A918VLS3"/>
<comment type="caution">
    <text evidence="2">The sequence shown here is derived from an EMBL/GenBank/DDBJ whole genome shotgun (WGS) entry which is preliminary data.</text>
</comment>
<reference evidence="2" key="2">
    <citation type="submission" date="2020-09" db="EMBL/GenBank/DDBJ databases">
        <authorList>
            <person name="Sun Q."/>
            <person name="Kim S."/>
        </authorList>
    </citation>
    <scope>NUCLEOTIDE SEQUENCE</scope>
    <source>
        <strain evidence="2">KCTC 12711</strain>
    </source>
</reference>
<dbReference type="InterPro" id="IPR036061">
    <property type="entry name" value="CheW-like_dom_sf"/>
</dbReference>
<organism evidence="2 3">
    <name type="scientific">Arenicella chitinivorans</name>
    <dbReference type="NCBI Taxonomy" id="1329800"/>
    <lineage>
        <taxon>Bacteria</taxon>
        <taxon>Pseudomonadati</taxon>
        <taxon>Pseudomonadota</taxon>
        <taxon>Gammaproteobacteria</taxon>
        <taxon>Arenicellales</taxon>
        <taxon>Arenicellaceae</taxon>
        <taxon>Arenicella</taxon>
    </lineage>
</organism>
<evidence type="ECO:0000313" key="2">
    <source>
        <dbReference type="EMBL" id="GHA11598.1"/>
    </source>
</evidence>
<accession>A0A918VLS3</accession>
<dbReference type="InterPro" id="IPR002545">
    <property type="entry name" value="CheW-lke_dom"/>
</dbReference>
<dbReference type="Gene3D" id="2.40.50.180">
    <property type="entry name" value="CheA-289, Domain 4"/>
    <property type="match status" value="1"/>
</dbReference>
<sequence length="183" mass="20392">MTQMQENAPYEVLNTMRSEAIALAAQGLTYSTQSAGVKNIAYVINGINFYCDATDVKEVSVCENLMVVPQTKAWMRGLINSKGVLYSVTDLSLFAGYGRAIQAKKGHLLLLADDAVQSSLLVNRVIGFRYFNDSDQMSDLEEKQEVLDGLSAFVDKGFRTDGQDWFRLDVRALLASEQFREVQ</sequence>
<name>A0A918VLS3_9GAMM</name>
<dbReference type="SUPFAM" id="SSF50341">
    <property type="entry name" value="CheW-like"/>
    <property type="match status" value="1"/>
</dbReference>
<dbReference type="Proteomes" id="UP000614811">
    <property type="component" value="Unassembled WGS sequence"/>
</dbReference>
<gene>
    <name evidence="2" type="ORF">GCM10008090_21710</name>
</gene>
<feature type="domain" description="CheW-like" evidence="1">
    <location>
        <begin position="36"/>
        <end position="179"/>
    </location>
</feature>
<dbReference type="GO" id="GO:0006935">
    <property type="term" value="P:chemotaxis"/>
    <property type="evidence" value="ECO:0007669"/>
    <property type="project" value="InterPro"/>
</dbReference>
<evidence type="ECO:0000313" key="3">
    <source>
        <dbReference type="Proteomes" id="UP000614811"/>
    </source>
</evidence>
<dbReference type="RefSeq" id="WP_189400818.1">
    <property type="nucleotide sequence ID" value="NZ_BMXA01000003.1"/>
</dbReference>
<dbReference type="EMBL" id="BMXA01000003">
    <property type="protein sequence ID" value="GHA11598.1"/>
    <property type="molecule type" value="Genomic_DNA"/>
</dbReference>
<dbReference type="GO" id="GO:0007165">
    <property type="term" value="P:signal transduction"/>
    <property type="evidence" value="ECO:0007669"/>
    <property type="project" value="InterPro"/>
</dbReference>
<keyword evidence="3" id="KW-1185">Reference proteome</keyword>
<evidence type="ECO:0000259" key="1">
    <source>
        <dbReference type="PROSITE" id="PS50851"/>
    </source>
</evidence>
<dbReference type="Gene3D" id="2.30.30.40">
    <property type="entry name" value="SH3 Domains"/>
    <property type="match status" value="1"/>
</dbReference>
<dbReference type="PROSITE" id="PS50851">
    <property type="entry name" value="CHEW"/>
    <property type="match status" value="1"/>
</dbReference>